<sequence>MNGNISILVSMVCEKTPKTLRVIQDSFNVFVTLSGYSIEEIMKDKNLLDTLNRHVNNDLVDEMDLEYGSVIINLVYKK</sequence>
<accession>A0A2I5TPB0</accession>
<gene>
    <name evidence="1" type="ORF">CWC46_21160</name>
    <name evidence="2" type="ORF">Ser39006_021155</name>
</gene>
<name>A0A2I5TPB0_SERS3</name>
<dbReference type="STRING" id="104623.Ser39006_01277"/>
<proteinExistence type="predicted"/>
<reference evidence="2 3" key="1">
    <citation type="journal article" date="2013" name="Genome Announc.">
        <title>Draft genome sequence of Serratia sp. strain ATCC 39006, a model bacterium for analysis of the biosynthesis and regulation of prodigiosin, a carbapenem, and gas vesicles.</title>
        <authorList>
            <person name="Fineran P.C."/>
            <person name="Iglesias Cans M.C."/>
            <person name="Ramsay J.P."/>
            <person name="Wilf N.M."/>
            <person name="Cossyleon D."/>
            <person name="McNeil M.B."/>
            <person name="Williamson N.R."/>
            <person name="Monson R.E."/>
            <person name="Becher S.A."/>
            <person name="Stanton J.A."/>
            <person name="Brugger K."/>
            <person name="Brown S.D."/>
            <person name="Salmond G.P."/>
        </authorList>
    </citation>
    <scope>NUCLEOTIDE SEQUENCE [LARGE SCALE GENOMIC DNA]</scope>
    <source>
        <strain evidence="2">ATCC 39006</strain>
        <strain evidence="3">ATCC 39006 / SC 11482</strain>
    </source>
</reference>
<dbReference type="KEGG" id="sera:Ser39006_021155"/>
<evidence type="ECO:0000313" key="4">
    <source>
        <dbReference type="Proteomes" id="UP000233778"/>
    </source>
</evidence>
<dbReference type="Proteomes" id="UP000017700">
    <property type="component" value="Chromosome"/>
</dbReference>
<keyword evidence="3" id="KW-1185">Reference proteome</keyword>
<organism evidence="2 3">
    <name type="scientific">Serratia sp. (strain ATCC 39006)</name>
    <name type="common">Prodigiosinella confusarubida</name>
    <dbReference type="NCBI Taxonomy" id="104623"/>
    <lineage>
        <taxon>Bacteria</taxon>
        <taxon>Pseudomonadati</taxon>
        <taxon>Pseudomonadota</taxon>
        <taxon>Gammaproteobacteria</taxon>
        <taxon>Enterobacterales</taxon>
        <taxon>Pectobacteriaceae</taxon>
        <taxon>Prodigiosinella</taxon>
    </lineage>
</organism>
<reference evidence="2" key="4">
    <citation type="submission" date="2017-11" db="EMBL/GenBank/DDBJ databases">
        <title>Complete genome sequence of Serratia sp. ATCC 39006.</title>
        <authorList>
            <person name="Hampton H.G."/>
            <person name="Jackson S.A."/>
            <person name="Jauregui R."/>
            <person name="Poulter G.T.M."/>
            <person name="Salmond G.P.C."/>
            <person name="Fineran P.C."/>
        </authorList>
    </citation>
    <scope>NUCLEOTIDE SEQUENCE</scope>
    <source>
        <strain evidence="2">ATCC 39006</strain>
    </source>
</reference>
<evidence type="ECO:0000313" key="3">
    <source>
        <dbReference type="Proteomes" id="UP000017700"/>
    </source>
</evidence>
<evidence type="ECO:0000313" key="1">
    <source>
        <dbReference type="EMBL" id="AUH02080.1"/>
    </source>
</evidence>
<dbReference type="AlphaFoldDB" id="A0A2I5TPB0"/>
<reference evidence="1 4" key="3">
    <citation type="submission" date="2017-11" db="EMBL/GenBank/DDBJ databases">
        <title>Complete genome sequence of Serratia sp. ATCC 39006 LacA.</title>
        <authorList>
            <person name="Hampton H.G."/>
            <person name="Jackson S.A."/>
            <person name="Jauregui R."/>
            <person name="Poulter G.T.M."/>
            <person name="Salmond G.P.C."/>
            <person name="Fineran P.C."/>
        </authorList>
    </citation>
    <scope>NUCLEOTIDE SEQUENCE [LARGE SCALE GENOMIC DNA]</scope>
    <source>
        <strain evidence="1 4">ATCC 39006</strain>
    </source>
</reference>
<evidence type="ECO:0000313" key="2">
    <source>
        <dbReference type="EMBL" id="AUH06401.1"/>
    </source>
</evidence>
<dbReference type="RefSeq" id="WP_021014547.1">
    <property type="nucleotide sequence ID" value="NZ_CP025084.1"/>
</dbReference>
<dbReference type="KEGG" id="serq:CWC46_21160"/>
<dbReference type="EMBL" id="CP025085">
    <property type="protein sequence ID" value="AUH02080.1"/>
    <property type="molecule type" value="Genomic_DNA"/>
</dbReference>
<dbReference type="EMBL" id="CP025084">
    <property type="protein sequence ID" value="AUH06401.1"/>
    <property type="molecule type" value="Genomic_DNA"/>
</dbReference>
<reference evidence="2" key="2">
    <citation type="submission" date="2013-09" db="EMBL/GenBank/DDBJ databases">
        <authorList>
            <person name="Wang G."/>
            <person name="Yang Y."/>
            <person name="Su Y."/>
        </authorList>
    </citation>
    <scope>NUCLEOTIDE SEQUENCE</scope>
    <source>
        <strain evidence="2">ATCC 39006</strain>
    </source>
</reference>
<dbReference type="Proteomes" id="UP000233778">
    <property type="component" value="Chromosome"/>
</dbReference>
<protein>
    <submittedName>
        <fullName evidence="2">Uncharacterized protein</fullName>
    </submittedName>
</protein>
<dbReference type="OrthoDB" id="6629987at2"/>